<comment type="caution">
    <text evidence="1">The sequence shown here is derived from an EMBL/GenBank/DDBJ whole genome shotgun (WGS) entry which is preliminary data.</text>
</comment>
<protein>
    <submittedName>
        <fullName evidence="1">Uncharacterized protein</fullName>
    </submittedName>
</protein>
<accession>A0ABQ4YWX0</accession>
<name>A0ABQ4YWX0_9ASTR</name>
<dbReference type="EMBL" id="BQNB010010816">
    <property type="protein sequence ID" value="GJS82333.1"/>
    <property type="molecule type" value="Genomic_DNA"/>
</dbReference>
<evidence type="ECO:0000313" key="2">
    <source>
        <dbReference type="Proteomes" id="UP001151760"/>
    </source>
</evidence>
<reference evidence="1" key="1">
    <citation type="journal article" date="2022" name="Int. J. Mol. Sci.">
        <title>Draft Genome of Tanacetum Coccineum: Genomic Comparison of Closely Related Tanacetum-Family Plants.</title>
        <authorList>
            <person name="Yamashiro T."/>
            <person name="Shiraishi A."/>
            <person name="Nakayama K."/>
            <person name="Satake H."/>
        </authorList>
    </citation>
    <scope>NUCLEOTIDE SEQUENCE</scope>
</reference>
<reference evidence="1" key="2">
    <citation type="submission" date="2022-01" db="EMBL/GenBank/DDBJ databases">
        <authorList>
            <person name="Yamashiro T."/>
            <person name="Shiraishi A."/>
            <person name="Satake H."/>
            <person name="Nakayama K."/>
        </authorList>
    </citation>
    <scope>NUCLEOTIDE SEQUENCE</scope>
</reference>
<gene>
    <name evidence="1" type="ORF">Tco_0748874</name>
</gene>
<organism evidence="1 2">
    <name type="scientific">Tanacetum coccineum</name>
    <dbReference type="NCBI Taxonomy" id="301880"/>
    <lineage>
        <taxon>Eukaryota</taxon>
        <taxon>Viridiplantae</taxon>
        <taxon>Streptophyta</taxon>
        <taxon>Embryophyta</taxon>
        <taxon>Tracheophyta</taxon>
        <taxon>Spermatophyta</taxon>
        <taxon>Magnoliopsida</taxon>
        <taxon>eudicotyledons</taxon>
        <taxon>Gunneridae</taxon>
        <taxon>Pentapetalae</taxon>
        <taxon>asterids</taxon>
        <taxon>campanulids</taxon>
        <taxon>Asterales</taxon>
        <taxon>Asteraceae</taxon>
        <taxon>Asteroideae</taxon>
        <taxon>Anthemideae</taxon>
        <taxon>Anthemidinae</taxon>
        <taxon>Tanacetum</taxon>
    </lineage>
</organism>
<sequence length="181" mass="19811">MLRSSTNDLRNGGGNAFRVTELTAVQEQDTQDIYAVIEDTQDRQTQIYQSVETLFDVSSEIYDITFCSDGSAGSDFTVMAEFQRQLRPAKGPAQPDAPGRGLFVPGMRFDSLSFRNVVARRPVQVARECTYPGIPKMPTLNFKGTEGVVGLICTCKENALHGGIPTLRPTPEAALAMHEGH</sequence>
<keyword evidence="2" id="KW-1185">Reference proteome</keyword>
<dbReference type="Proteomes" id="UP001151760">
    <property type="component" value="Unassembled WGS sequence"/>
</dbReference>
<evidence type="ECO:0000313" key="1">
    <source>
        <dbReference type="EMBL" id="GJS82333.1"/>
    </source>
</evidence>
<proteinExistence type="predicted"/>